<evidence type="ECO:0000313" key="5">
    <source>
        <dbReference type="Proteomes" id="UP000730618"/>
    </source>
</evidence>
<dbReference type="PANTHER" id="PTHR33744:SF1">
    <property type="entry name" value="DNA-BINDING TRANSCRIPTIONAL ACTIVATOR ADER"/>
    <property type="match status" value="1"/>
</dbReference>
<gene>
    <name evidence="4" type="ORF">PAECIP111802_02201</name>
</gene>
<feature type="domain" description="CdaR GGDEF-like" evidence="3">
    <location>
        <begin position="284"/>
        <end position="424"/>
    </location>
</feature>
<dbReference type="RefSeq" id="WP_218098533.1">
    <property type="nucleotide sequence ID" value="NZ_CAJVCE010000005.1"/>
</dbReference>
<dbReference type="Proteomes" id="UP000730618">
    <property type="component" value="Unassembled WGS sequence"/>
</dbReference>
<dbReference type="InterPro" id="IPR041522">
    <property type="entry name" value="CdaR_GGDEF"/>
</dbReference>
<evidence type="ECO:0000259" key="3">
    <source>
        <dbReference type="Pfam" id="PF17853"/>
    </source>
</evidence>
<dbReference type="InterPro" id="IPR012914">
    <property type="entry name" value="PucR_dom"/>
</dbReference>
<accession>A0ABM8VFS5</accession>
<sequence>MGITMREAMRIGGLAHCKVVAGADGLNRTLDAVTVMEVPDVIRWLKRNVLLLTSLYPIKDDEEAIGSLVQRLLLAGSAGLAIKTGQYVKQIPAAIVEAGDRLGLPIIEIDSEATYLDIMTPLMEFILSQTDPGEAHLESFYQWITELAMSGKGVPALIEAVEQMTGHQFSIGTELPSPELRYGIEVAPLTGLQKKQLTAAKRPVRMERMVNRQKLPCLVAPVLLNEELVGDITCRSSERDFHEHDFHVLERTMILIALEFLKAITKSDVEQTFKDNVMADVLQGRVADIAETIEKGRRFGWDLTSHYAVYSIAANRRTTGHEVDTREAIWNPEWKRKLLNKVNAAFRFDKSSVIVTCLQEHIVVLYPYRHCPSRQSAMRPADSMHRQLTDEFEQLSITIGVGRWYPGLDGIHKGYTECCKALQLGRPLRNHGIIHYEDLGLFRILSQCRDSSELESLHAESIGKLAEYDAIHGANLVETLTSYFAHHGSLTETAEKLFVHVNTIKYRLQKIEQLTGCSVNDAEDRLLLHVGLKIRQLLLTETV</sequence>
<evidence type="ECO:0008006" key="6">
    <source>
        <dbReference type="Google" id="ProtNLM"/>
    </source>
</evidence>
<protein>
    <recommendedName>
        <fullName evidence="6">PucR family transcriptional regulator</fullName>
    </recommendedName>
</protein>
<dbReference type="InterPro" id="IPR051448">
    <property type="entry name" value="CdaR-like_regulators"/>
</dbReference>
<evidence type="ECO:0000313" key="4">
    <source>
        <dbReference type="EMBL" id="CAG7635970.1"/>
    </source>
</evidence>
<organism evidence="4 5">
    <name type="scientific">Paenibacillus allorhizosphaerae</name>
    <dbReference type="NCBI Taxonomy" id="2849866"/>
    <lineage>
        <taxon>Bacteria</taxon>
        <taxon>Bacillati</taxon>
        <taxon>Bacillota</taxon>
        <taxon>Bacilli</taxon>
        <taxon>Bacillales</taxon>
        <taxon>Paenibacillaceae</taxon>
        <taxon>Paenibacillus</taxon>
    </lineage>
</organism>
<name>A0ABM8VFS5_9BACL</name>
<reference evidence="4 5" key="1">
    <citation type="submission" date="2021-06" db="EMBL/GenBank/DDBJ databases">
        <authorList>
            <person name="Criscuolo A."/>
        </authorList>
    </citation>
    <scope>NUCLEOTIDE SEQUENCE [LARGE SCALE GENOMIC DNA]</scope>
    <source>
        <strain evidence="5">CIP 111802</strain>
    </source>
</reference>
<evidence type="ECO:0000259" key="2">
    <source>
        <dbReference type="Pfam" id="PF13556"/>
    </source>
</evidence>
<dbReference type="InterPro" id="IPR025736">
    <property type="entry name" value="PucR_C-HTH_dom"/>
</dbReference>
<feature type="domain" description="PucR C-terminal helix-turn-helix" evidence="2">
    <location>
        <begin position="476"/>
        <end position="534"/>
    </location>
</feature>
<dbReference type="EMBL" id="CAJVCE010000005">
    <property type="protein sequence ID" value="CAG7635970.1"/>
    <property type="molecule type" value="Genomic_DNA"/>
</dbReference>
<dbReference type="Pfam" id="PF13556">
    <property type="entry name" value="HTH_30"/>
    <property type="match status" value="1"/>
</dbReference>
<dbReference type="Pfam" id="PF07905">
    <property type="entry name" value="PucR"/>
    <property type="match status" value="1"/>
</dbReference>
<dbReference type="Pfam" id="PF17853">
    <property type="entry name" value="GGDEF_2"/>
    <property type="match status" value="1"/>
</dbReference>
<dbReference type="PANTHER" id="PTHR33744">
    <property type="entry name" value="CARBOHYDRATE DIACID REGULATOR"/>
    <property type="match status" value="1"/>
</dbReference>
<evidence type="ECO:0000259" key="1">
    <source>
        <dbReference type="Pfam" id="PF07905"/>
    </source>
</evidence>
<proteinExistence type="predicted"/>
<comment type="caution">
    <text evidence="4">The sequence shown here is derived from an EMBL/GenBank/DDBJ whole genome shotgun (WGS) entry which is preliminary data.</text>
</comment>
<keyword evidence="5" id="KW-1185">Reference proteome</keyword>
<feature type="domain" description="Purine catabolism PurC-like" evidence="1">
    <location>
        <begin position="11"/>
        <end position="126"/>
    </location>
</feature>